<dbReference type="PANTHER" id="PTHR31973">
    <property type="entry name" value="POLYPROTEIN, PUTATIVE-RELATED"/>
    <property type="match status" value="1"/>
</dbReference>
<comment type="caution">
    <text evidence="2">The sequence shown here is derived from an EMBL/GenBank/DDBJ whole genome shotgun (WGS) entry which is preliminary data.</text>
</comment>
<dbReference type="Pfam" id="PF10551">
    <property type="entry name" value="MULE"/>
    <property type="match status" value="1"/>
</dbReference>
<organism evidence="2 3">
    <name type="scientific">Vitis vinifera</name>
    <name type="common">Grape</name>
    <dbReference type="NCBI Taxonomy" id="29760"/>
    <lineage>
        <taxon>Eukaryota</taxon>
        <taxon>Viridiplantae</taxon>
        <taxon>Streptophyta</taxon>
        <taxon>Embryophyta</taxon>
        <taxon>Tracheophyta</taxon>
        <taxon>Spermatophyta</taxon>
        <taxon>Magnoliopsida</taxon>
        <taxon>eudicotyledons</taxon>
        <taxon>Gunneridae</taxon>
        <taxon>Pentapetalae</taxon>
        <taxon>rosids</taxon>
        <taxon>Vitales</taxon>
        <taxon>Vitaceae</taxon>
        <taxon>Viteae</taxon>
        <taxon>Vitis</taxon>
    </lineage>
</organism>
<accession>A0A438FW61</accession>
<dbReference type="Proteomes" id="UP000288805">
    <property type="component" value="Unassembled WGS sequence"/>
</dbReference>
<gene>
    <name evidence="2" type="ORF">CK203_052611</name>
</gene>
<dbReference type="InterPro" id="IPR018289">
    <property type="entry name" value="MULE_transposase_dom"/>
</dbReference>
<proteinExistence type="predicted"/>
<reference evidence="2 3" key="1">
    <citation type="journal article" date="2018" name="PLoS Genet.">
        <title>Population sequencing reveals clonal diversity and ancestral inbreeding in the grapevine cultivar Chardonnay.</title>
        <authorList>
            <person name="Roach M.J."/>
            <person name="Johnson D.L."/>
            <person name="Bohlmann J."/>
            <person name="van Vuuren H.J."/>
            <person name="Jones S.J."/>
            <person name="Pretorius I.S."/>
            <person name="Schmidt S.A."/>
            <person name="Borneman A.R."/>
        </authorList>
    </citation>
    <scope>NUCLEOTIDE SEQUENCE [LARGE SCALE GENOMIC DNA]</scope>
    <source>
        <strain evidence="3">cv. Chardonnay</strain>
        <tissue evidence="2">Leaf</tissue>
    </source>
</reference>
<dbReference type="AlphaFoldDB" id="A0A438FW61"/>
<feature type="domain" description="MULE transposase" evidence="1">
    <location>
        <begin position="7"/>
        <end position="101"/>
    </location>
</feature>
<evidence type="ECO:0000313" key="3">
    <source>
        <dbReference type="Proteomes" id="UP000288805"/>
    </source>
</evidence>
<evidence type="ECO:0000259" key="1">
    <source>
        <dbReference type="Pfam" id="PF10551"/>
    </source>
</evidence>
<sequence length="161" mass="18548">MGCQPIIIDSSHMSGPYGGALFSASSYDANDCMFPLAFGVLSSENYENYENWLWFLENLKKVVEGKEVIIIFGRHPALLQSVPKVFGVENHAYCYHHLKENFSSFLTKYNTKGNKDKDHALEWLDSIAYARLDHDYNAVMFELRKSNLALAYWVEENKLEH</sequence>
<dbReference type="EMBL" id="QGNW01000725">
    <property type="protein sequence ID" value="RVW64155.1"/>
    <property type="molecule type" value="Genomic_DNA"/>
</dbReference>
<evidence type="ECO:0000313" key="2">
    <source>
        <dbReference type="EMBL" id="RVW64155.1"/>
    </source>
</evidence>
<dbReference type="PANTHER" id="PTHR31973:SF187">
    <property type="entry name" value="MUTATOR TRANSPOSASE MUDRA PROTEIN"/>
    <property type="match status" value="1"/>
</dbReference>
<name>A0A438FW61_VITVI</name>
<protein>
    <recommendedName>
        <fullName evidence="1">MULE transposase domain-containing protein</fullName>
    </recommendedName>
</protein>